<dbReference type="Pfam" id="PF01425">
    <property type="entry name" value="Amidase"/>
    <property type="match status" value="1"/>
</dbReference>
<dbReference type="GO" id="GO:0016787">
    <property type="term" value="F:hydrolase activity"/>
    <property type="evidence" value="ECO:0007669"/>
    <property type="project" value="UniProtKB-KW"/>
</dbReference>
<feature type="active site" description="Acyl-ester intermediate" evidence="3">
    <location>
        <position position="248"/>
    </location>
</feature>
<gene>
    <name evidence="6" type="ORF">BMF94_2002</name>
</gene>
<dbReference type="SUPFAM" id="SSF75304">
    <property type="entry name" value="Amidase signature (AS) enzymes"/>
    <property type="match status" value="1"/>
</dbReference>
<organism evidence="6 7">
    <name type="scientific">Rhodotorula taiwanensis</name>
    <dbReference type="NCBI Taxonomy" id="741276"/>
    <lineage>
        <taxon>Eukaryota</taxon>
        <taxon>Fungi</taxon>
        <taxon>Dikarya</taxon>
        <taxon>Basidiomycota</taxon>
        <taxon>Pucciniomycotina</taxon>
        <taxon>Microbotryomycetes</taxon>
        <taxon>Sporidiobolales</taxon>
        <taxon>Sporidiobolaceae</taxon>
        <taxon>Rhodotorula</taxon>
    </lineage>
</organism>
<feature type="active site" description="Charge relay system" evidence="3">
    <location>
        <position position="149"/>
    </location>
</feature>
<name>A0A2S5BE16_9BASI</name>
<comment type="similarity">
    <text evidence="1">Belongs to the amidase family.</text>
</comment>
<reference evidence="6 7" key="1">
    <citation type="journal article" date="2018" name="Front. Microbiol.">
        <title>Prospects for Fungal Bioremediation of Acidic Radioactive Waste Sites: Characterization and Genome Sequence of Rhodotorula taiwanensis MD1149.</title>
        <authorList>
            <person name="Tkavc R."/>
            <person name="Matrosova V.Y."/>
            <person name="Grichenko O.E."/>
            <person name="Gostincar C."/>
            <person name="Volpe R.P."/>
            <person name="Klimenkova P."/>
            <person name="Gaidamakova E.K."/>
            <person name="Zhou C.E."/>
            <person name="Stewart B.J."/>
            <person name="Lyman M.G."/>
            <person name="Malfatti S.A."/>
            <person name="Rubinfeld B."/>
            <person name="Courtot M."/>
            <person name="Singh J."/>
            <person name="Dalgard C.L."/>
            <person name="Hamilton T."/>
            <person name="Frey K.G."/>
            <person name="Gunde-Cimerman N."/>
            <person name="Dugan L."/>
            <person name="Daly M.J."/>
        </authorList>
    </citation>
    <scope>NUCLEOTIDE SEQUENCE [LARGE SCALE GENOMIC DNA]</scope>
    <source>
        <strain evidence="6 7">MD1149</strain>
    </source>
</reference>
<evidence type="ECO:0000313" key="6">
    <source>
        <dbReference type="EMBL" id="POY75026.1"/>
    </source>
</evidence>
<dbReference type="STRING" id="741276.A0A2S5BE16"/>
<feature type="binding site" evidence="4">
    <location>
        <position position="224"/>
    </location>
    <ligand>
        <name>substrate</name>
    </ligand>
</feature>
<evidence type="ECO:0000256" key="4">
    <source>
        <dbReference type="PIRSR" id="PIRSR001221-2"/>
    </source>
</evidence>
<proteinExistence type="inferred from homology"/>
<feature type="binding site" evidence="4">
    <location>
        <begin position="245"/>
        <end position="248"/>
    </location>
    <ligand>
        <name>substrate</name>
    </ligand>
</feature>
<keyword evidence="2" id="KW-0378">Hydrolase</keyword>
<feature type="domain" description="Amidase" evidence="5">
    <location>
        <begin position="93"/>
        <end position="553"/>
    </location>
</feature>
<dbReference type="OrthoDB" id="6428749at2759"/>
<comment type="caution">
    <text evidence="6">The sequence shown here is derived from an EMBL/GenBank/DDBJ whole genome shotgun (WGS) entry which is preliminary data.</text>
</comment>
<dbReference type="Proteomes" id="UP000237144">
    <property type="component" value="Unassembled WGS sequence"/>
</dbReference>
<dbReference type="AlphaFoldDB" id="A0A2S5BE16"/>
<dbReference type="InterPro" id="IPR023631">
    <property type="entry name" value="Amidase_dom"/>
</dbReference>
<dbReference type="Gene3D" id="3.90.1300.10">
    <property type="entry name" value="Amidase signature (AS) domain"/>
    <property type="match status" value="1"/>
</dbReference>
<dbReference type="InterPro" id="IPR036928">
    <property type="entry name" value="AS_sf"/>
</dbReference>
<dbReference type="EMBL" id="PJQD01000020">
    <property type="protein sequence ID" value="POY75026.1"/>
    <property type="molecule type" value="Genomic_DNA"/>
</dbReference>
<dbReference type="PIRSF" id="PIRSF001221">
    <property type="entry name" value="Amidase_fungi"/>
    <property type="match status" value="1"/>
</dbReference>
<evidence type="ECO:0000256" key="2">
    <source>
        <dbReference type="ARBA" id="ARBA00022801"/>
    </source>
</evidence>
<sequence length="565" mass="61569">MPNANLDESSWQVRAADAYAETQAKIPAAWRIDERLLAPAWIDATEDFEKVEKRVDHVLEQSGILSQAELDLVHTDVTTLVAKLQSGQLTAVETVTAFCKSAAIAQQLYRCCTELFFDRALARARKLDEDRLETGKTSGPLHGLPVSLKDQYELKGVRTTIGLTSMLDHVGKHDAAVVQALESEGAVIFVKSNVPMSLMSADSVNNVWGRCQNPNDRTRTAGGSSGGEAVLSAAFASPVGIGSDIAGSCRIPSAMCGTYGFKPSFGRIPMLGGVGCGTGAEFVLPVLGPMARSVAGLELLMQSIAATEPWNVDPTCVPMPWTPVHFDRPLRIGIMYDNGMVAPHPPISRMLKETAAKLQDAGHEVIEWNVGDMHDRAHMLAHAFFRQDGGATLSSALKGEPILPNVDTGCPGSELNADEMRGKHWEAFGLRVEYRQRWNALKLDAVICPITSHAAVRHNEFNDVTYSLPWNLLQYCAAAMPVGQVEERDLALDASYASEPARVYLEGKKGLKPSRGEAENRAIWLDEEERRSMVGLPLSLQVVTPNYTDERCLAVVRLIDELVNV</sequence>
<protein>
    <recommendedName>
        <fullName evidence="5">Amidase domain-containing protein</fullName>
    </recommendedName>
</protein>
<dbReference type="PANTHER" id="PTHR46072">
    <property type="entry name" value="AMIDASE-RELATED-RELATED"/>
    <property type="match status" value="1"/>
</dbReference>
<evidence type="ECO:0000259" key="5">
    <source>
        <dbReference type="Pfam" id="PF01425"/>
    </source>
</evidence>
<feature type="binding site" evidence="4">
    <location>
        <position position="198"/>
    </location>
    <ligand>
        <name>substrate</name>
    </ligand>
</feature>
<keyword evidence="7" id="KW-1185">Reference proteome</keyword>
<evidence type="ECO:0000256" key="1">
    <source>
        <dbReference type="ARBA" id="ARBA00009199"/>
    </source>
</evidence>
<feature type="active site" description="Charge relay system" evidence="3">
    <location>
        <position position="224"/>
    </location>
</feature>
<dbReference type="PANTHER" id="PTHR46072:SF11">
    <property type="entry name" value="AMIDASE-RELATED"/>
    <property type="match status" value="1"/>
</dbReference>
<evidence type="ECO:0000256" key="3">
    <source>
        <dbReference type="PIRSR" id="PIRSR001221-1"/>
    </source>
</evidence>
<accession>A0A2S5BE16</accession>
<evidence type="ECO:0000313" key="7">
    <source>
        <dbReference type="Proteomes" id="UP000237144"/>
    </source>
</evidence>